<sequence>MTKIILSANAGSSSVKVSVYASNGNPDELKQLAEVSVSGLTAPPAKLTYERGDQKIKNKELDGAKSQEEAFRYIIEHLLKDEGLSELKHREDVEFVCHRVVHGGDYPKAQVIDDNIYHHIEKLSDLAPLHNAGALTIIRTVGKELPGSTNVAYFDSAFHSTIPEHIRTYPIDQGIAKHNKLRKYGFHGISYHFISRVVAQHLSKPLSSLNIIALHLGSGASACVIRDGRSWDTTMGLTPLAGLPGATRSGSIDPSLVFHYTHEAGMPSRSSTKEMHITQAEEILNKRSGWAALTGTTDFGDISASDAPECRLAFDIFADRILGYVGSYYLKLEGDVDALVFAGGIGEKGARLRERVVQGARCLGFALDGEKNEKAAGAESVVTDVGAADSRHRILVCRTDEQLQMARSCTEDADKFRSQKTSVQVKVRRCCSGRHMVVVTKVVPMPHKADSKLRIAVLINMLRHKPETRDSYITTITAVRPESVIDFYDPIDSQSYPAVDKYDLVVLSGGTADINAPDPWVLQELEFIRTVVASSNVKLVGICWGHQAIHVALGGKLIVMEKGPELGVTALSLTEEGSDFFDFAKGGAQVSIHEFHRRELAENAAGFVPLAENRQIFKSPDNRILTFQGHPEMSAKLAQAALADAPAYTQMFSAEQLSGISKRMERDQDGVAIFERVLRWVDEK</sequence>
<dbReference type="InterPro" id="IPR044992">
    <property type="entry name" value="ChyE-like"/>
</dbReference>
<dbReference type="Pfam" id="PF00871">
    <property type="entry name" value="Acetate_kinase"/>
    <property type="match status" value="1"/>
</dbReference>
<evidence type="ECO:0000313" key="8">
    <source>
        <dbReference type="Proteomes" id="UP000034182"/>
    </source>
</evidence>
<evidence type="ECO:0000256" key="3">
    <source>
        <dbReference type="ARBA" id="ARBA00022777"/>
    </source>
</evidence>
<dbReference type="HAMAP" id="MF_00020">
    <property type="entry name" value="Acetate_kinase"/>
    <property type="match status" value="1"/>
</dbReference>
<dbReference type="GO" id="GO:0006083">
    <property type="term" value="P:acetate metabolic process"/>
    <property type="evidence" value="ECO:0007669"/>
    <property type="project" value="TreeGrafter"/>
</dbReference>
<evidence type="ECO:0000259" key="6">
    <source>
        <dbReference type="Pfam" id="PF00117"/>
    </source>
</evidence>
<dbReference type="GO" id="GO:0006085">
    <property type="term" value="P:acetyl-CoA biosynthetic process"/>
    <property type="evidence" value="ECO:0007669"/>
    <property type="project" value="UniProtKB-UniRule"/>
</dbReference>
<dbReference type="PRINTS" id="PR00471">
    <property type="entry name" value="ACETATEKNASE"/>
</dbReference>
<comment type="cofactor">
    <cofactor evidence="5">
        <name>Mg(2+)</name>
        <dbReference type="ChEBI" id="CHEBI:18420"/>
    </cofactor>
</comment>
<dbReference type="InterPro" id="IPR017926">
    <property type="entry name" value="GATASE"/>
</dbReference>
<feature type="site" description="Transition state stabilizer" evidence="5">
    <location>
        <position position="248"/>
    </location>
</feature>
<evidence type="ECO:0000256" key="2">
    <source>
        <dbReference type="ARBA" id="ARBA00022741"/>
    </source>
</evidence>
<keyword evidence="3 5" id="KW-0418">Kinase</keyword>
<dbReference type="SUPFAM" id="SSF53067">
    <property type="entry name" value="Actin-like ATPase domain"/>
    <property type="match status" value="2"/>
</dbReference>
<protein>
    <recommendedName>
        <fullName evidence="5">Probable acetate kinase</fullName>
        <ecNumber evidence="5">2.7.2.1</ecNumber>
    </recommendedName>
    <alternativeName>
        <fullName evidence="5">Acetokinase</fullName>
    </alternativeName>
</protein>
<dbReference type="EMBL" id="LAQI01000202">
    <property type="protein sequence ID" value="KKY15114.1"/>
    <property type="molecule type" value="Genomic_DNA"/>
</dbReference>
<keyword evidence="4 5" id="KW-0067">ATP-binding</keyword>
<dbReference type="Gene3D" id="3.30.420.40">
    <property type="match status" value="2"/>
</dbReference>
<organism evidence="7 8">
    <name type="scientific">Diplodia seriata</name>
    <dbReference type="NCBI Taxonomy" id="420778"/>
    <lineage>
        <taxon>Eukaryota</taxon>
        <taxon>Fungi</taxon>
        <taxon>Dikarya</taxon>
        <taxon>Ascomycota</taxon>
        <taxon>Pezizomycotina</taxon>
        <taxon>Dothideomycetes</taxon>
        <taxon>Dothideomycetes incertae sedis</taxon>
        <taxon>Botryosphaeriales</taxon>
        <taxon>Botryosphaeriaceae</taxon>
        <taxon>Diplodia</taxon>
    </lineage>
</organism>
<dbReference type="InterPro" id="IPR043129">
    <property type="entry name" value="ATPase_NBD"/>
</dbReference>
<comment type="caution">
    <text evidence="5">Lacks conserved residue(s) required for the propagation of feature annotation.</text>
</comment>
<keyword evidence="5" id="KW-0479">Metal-binding</keyword>
<comment type="caution">
    <text evidence="7">The sequence shown here is derived from an EMBL/GenBank/DDBJ whole genome shotgun (WGS) entry which is preliminary data.</text>
</comment>
<dbReference type="PANTHER" id="PTHR21060:SF15">
    <property type="entry name" value="ACETATE KINASE-RELATED"/>
    <property type="match status" value="1"/>
</dbReference>
<evidence type="ECO:0000256" key="4">
    <source>
        <dbReference type="ARBA" id="ARBA00022840"/>
    </source>
</evidence>
<dbReference type="Pfam" id="PF00117">
    <property type="entry name" value="GATase"/>
    <property type="match status" value="1"/>
</dbReference>
<accession>A0A0G2DWV6</accession>
<feature type="binding site" evidence="5">
    <location>
        <position position="16"/>
    </location>
    <ligand>
        <name>ATP</name>
        <dbReference type="ChEBI" id="CHEBI:30616"/>
    </ligand>
</feature>
<feature type="active site" description="Proton donor/acceptor" evidence="5">
    <location>
        <position position="155"/>
    </location>
</feature>
<evidence type="ECO:0000256" key="5">
    <source>
        <dbReference type="HAMAP-Rule" id="MF_03131"/>
    </source>
</evidence>
<keyword evidence="2 5" id="KW-0547">Nucleotide-binding</keyword>
<dbReference type="SUPFAM" id="SSF52317">
    <property type="entry name" value="Class I glutamine amidotransferase-like"/>
    <property type="match status" value="1"/>
</dbReference>
<keyword evidence="1 5" id="KW-0808">Transferase</keyword>
<feature type="site" description="Transition state stabilizer" evidence="5">
    <location>
        <position position="187"/>
    </location>
</feature>
<evidence type="ECO:0000313" key="7">
    <source>
        <dbReference type="EMBL" id="KKY15114.1"/>
    </source>
</evidence>
<dbReference type="GO" id="GO:0005524">
    <property type="term" value="F:ATP binding"/>
    <property type="evidence" value="ECO:0007669"/>
    <property type="project" value="UniProtKB-KW"/>
</dbReference>
<dbReference type="InterPro" id="IPR029062">
    <property type="entry name" value="Class_I_gatase-like"/>
</dbReference>
<feature type="domain" description="Glutamine amidotransferase" evidence="6">
    <location>
        <begin position="498"/>
        <end position="639"/>
    </location>
</feature>
<dbReference type="GO" id="GO:0000287">
    <property type="term" value="F:magnesium ion binding"/>
    <property type="evidence" value="ECO:0007669"/>
    <property type="project" value="UniProtKB-UniRule"/>
</dbReference>
<name>A0A0G2DWV6_9PEZI</name>
<feature type="binding site" evidence="5">
    <location>
        <begin position="215"/>
        <end position="219"/>
    </location>
    <ligand>
        <name>ATP</name>
        <dbReference type="ChEBI" id="CHEBI:30616"/>
    </ligand>
</feature>
<feature type="binding site" evidence="5">
    <location>
        <position position="401"/>
    </location>
    <ligand>
        <name>Mg(2+)</name>
        <dbReference type="ChEBI" id="CHEBI:18420"/>
    </ligand>
</feature>
<dbReference type="Gene3D" id="3.40.50.880">
    <property type="match status" value="1"/>
</dbReference>
<proteinExistence type="inferred from homology"/>
<comment type="pathway">
    <text evidence="5">Metabolic intermediate biosynthesis; acetyl-CoA biosynthesis; acetyl-CoA from acetate: step 1/2.</text>
</comment>
<evidence type="ECO:0000256" key="1">
    <source>
        <dbReference type="ARBA" id="ARBA00022679"/>
    </source>
</evidence>
<dbReference type="UniPathway" id="UPA00340">
    <property type="reaction ID" value="UER00458"/>
</dbReference>
<dbReference type="Proteomes" id="UP000034182">
    <property type="component" value="Unassembled WGS sequence"/>
</dbReference>
<dbReference type="PANTHER" id="PTHR21060">
    <property type="entry name" value="ACETATE KINASE"/>
    <property type="match status" value="1"/>
</dbReference>
<dbReference type="InterPro" id="IPR000890">
    <property type="entry name" value="Aliphatic_acid_kin_short-chain"/>
</dbReference>
<dbReference type="PROSITE" id="PS01075">
    <property type="entry name" value="ACETATE_KINASE_1"/>
    <property type="match status" value="1"/>
</dbReference>
<reference evidence="7 8" key="2">
    <citation type="submission" date="2015-05" db="EMBL/GenBank/DDBJ databases">
        <title>Distinctive expansion of gene families associated with plant cell wall degradation and secondary metabolism in the genomes of grapevine trunk pathogens.</title>
        <authorList>
            <person name="Lawrence D.P."/>
            <person name="Travadon R."/>
            <person name="Rolshausen P.E."/>
            <person name="Baumgartner K."/>
        </authorList>
    </citation>
    <scope>NUCLEOTIDE SEQUENCE [LARGE SCALE GENOMIC DNA]</scope>
    <source>
        <strain evidence="7">DS831</strain>
    </source>
</reference>
<dbReference type="PROSITE" id="PS51273">
    <property type="entry name" value="GATASE_TYPE_1"/>
    <property type="match status" value="1"/>
</dbReference>
<dbReference type="InterPro" id="IPR004372">
    <property type="entry name" value="Ac/propionate_kinase"/>
</dbReference>
<gene>
    <name evidence="7" type="ORF">UCDDS831_g07840</name>
</gene>
<feature type="binding site" evidence="5">
    <location>
        <position position="99"/>
    </location>
    <ligand>
        <name>substrate</name>
    </ligand>
</feature>
<dbReference type="PROSITE" id="PS01076">
    <property type="entry name" value="ACETATE_KINASE_2"/>
    <property type="match status" value="1"/>
</dbReference>
<reference evidence="7 8" key="1">
    <citation type="submission" date="2015-03" db="EMBL/GenBank/DDBJ databases">
        <authorList>
            <person name="Morales-Cruz A."/>
            <person name="Amrine K.C."/>
            <person name="Cantu D."/>
        </authorList>
    </citation>
    <scope>NUCLEOTIDE SEQUENCE [LARGE SCALE GENOMIC DNA]</scope>
    <source>
        <strain evidence="7">DS831</strain>
    </source>
</reference>
<comment type="similarity">
    <text evidence="5">Belongs to the acetokinase family.</text>
</comment>
<dbReference type="AlphaFoldDB" id="A0A0G2DWV6"/>
<feature type="binding site" evidence="5">
    <location>
        <position position="9"/>
    </location>
    <ligand>
        <name>Mg(2+)</name>
        <dbReference type="ChEBI" id="CHEBI:18420"/>
    </ligand>
</feature>
<keyword evidence="5" id="KW-0460">Magnesium</keyword>
<dbReference type="CDD" id="cd01741">
    <property type="entry name" value="GATase1_1"/>
    <property type="match status" value="1"/>
</dbReference>
<dbReference type="NCBIfam" id="TIGR00016">
    <property type="entry name" value="ackA"/>
    <property type="match status" value="1"/>
</dbReference>
<comment type="catalytic activity">
    <reaction evidence="5">
        <text>acetate + ATP = acetyl phosphate + ADP</text>
        <dbReference type="Rhea" id="RHEA:11352"/>
        <dbReference type="ChEBI" id="CHEBI:22191"/>
        <dbReference type="ChEBI" id="CHEBI:30089"/>
        <dbReference type="ChEBI" id="CHEBI:30616"/>
        <dbReference type="ChEBI" id="CHEBI:456216"/>
        <dbReference type="EC" id="2.7.2.1"/>
    </reaction>
</comment>
<dbReference type="InterPro" id="IPR023865">
    <property type="entry name" value="Aliphatic_acid_kinase_CS"/>
</dbReference>
<dbReference type="GO" id="GO:0008776">
    <property type="term" value="F:acetate kinase activity"/>
    <property type="evidence" value="ECO:0007669"/>
    <property type="project" value="UniProtKB-UniRule"/>
</dbReference>
<dbReference type="EC" id="2.7.2.1" evidence="5"/>